<dbReference type="SUPFAM" id="SSF82754">
    <property type="entry name" value="C-terminal, gelsolin-like domain of Sec23/24"/>
    <property type="match status" value="1"/>
</dbReference>
<dbReference type="Pfam" id="PF00626">
    <property type="entry name" value="Gelsolin"/>
    <property type="match status" value="1"/>
</dbReference>
<dbReference type="PANTHER" id="PTHR13803:SF4">
    <property type="entry name" value="SECRETORY 24CD, ISOFORM C"/>
    <property type="match status" value="1"/>
</dbReference>
<dbReference type="AlphaFoldDB" id="A0AA38CSQ6"/>
<evidence type="ECO:0000313" key="2">
    <source>
        <dbReference type="EMBL" id="KAH9301919.1"/>
    </source>
</evidence>
<gene>
    <name evidence="2" type="ORF">KI387_013502</name>
</gene>
<sequence length="107" mass="11744">LTKGIGLRADVRIDDRSYWLTRVASISASLAVPLVYARMFSIHNLLSQDFDGALPKPLPLSSEHIDNDGIFLLENGEDALIYAGKMPSPDLLQHLFGVQSVDDLPNP</sequence>
<dbReference type="InterPro" id="IPR029006">
    <property type="entry name" value="ADF-H/Gelsolin-like_dom_sf"/>
</dbReference>
<evidence type="ECO:0000259" key="1">
    <source>
        <dbReference type="Pfam" id="PF00626"/>
    </source>
</evidence>
<dbReference type="InterPro" id="IPR007123">
    <property type="entry name" value="Gelsolin-like_dom"/>
</dbReference>
<dbReference type="InterPro" id="IPR050550">
    <property type="entry name" value="SEC23_SEC24_subfamily"/>
</dbReference>
<proteinExistence type="predicted"/>
<dbReference type="GO" id="GO:0070971">
    <property type="term" value="C:endoplasmic reticulum exit site"/>
    <property type="evidence" value="ECO:0007669"/>
    <property type="project" value="TreeGrafter"/>
</dbReference>
<dbReference type="EMBL" id="JAHRHJ020000009">
    <property type="protein sequence ID" value="KAH9301919.1"/>
    <property type="molecule type" value="Genomic_DNA"/>
</dbReference>
<name>A0AA38CSQ6_TAXCH</name>
<protein>
    <recommendedName>
        <fullName evidence="1">Gelsolin-like domain-containing protein</fullName>
    </recommendedName>
</protein>
<feature type="non-terminal residue" evidence="2">
    <location>
        <position position="107"/>
    </location>
</feature>
<keyword evidence="3" id="KW-1185">Reference proteome</keyword>
<feature type="domain" description="Gelsolin-like" evidence="1">
    <location>
        <begin position="54"/>
        <end position="105"/>
    </location>
</feature>
<dbReference type="GO" id="GO:0090110">
    <property type="term" value="P:COPII-coated vesicle cargo loading"/>
    <property type="evidence" value="ECO:0007669"/>
    <property type="project" value="TreeGrafter"/>
</dbReference>
<accession>A0AA38CSQ6</accession>
<evidence type="ECO:0000313" key="3">
    <source>
        <dbReference type="Proteomes" id="UP000824469"/>
    </source>
</evidence>
<dbReference type="GO" id="GO:0008270">
    <property type="term" value="F:zinc ion binding"/>
    <property type="evidence" value="ECO:0007669"/>
    <property type="project" value="TreeGrafter"/>
</dbReference>
<dbReference type="InterPro" id="IPR036180">
    <property type="entry name" value="Gelsolin-like_dom_sf"/>
</dbReference>
<dbReference type="GO" id="GO:0000149">
    <property type="term" value="F:SNARE binding"/>
    <property type="evidence" value="ECO:0007669"/>
    <property type="project" value="TreeGrafter"/>
</dbReference>
<dbReference type="PANTHER" id="PTHR13803">
    <property type="entry name" value="SEC24-RELATED PROTEIN"/>
    <property type="match status" value="1"/>
</dbReference>
<organism evidence="2 3">
    <name type="scientific">Taxus chinensis</name>
    <name type="common">Chinese yew</name>
    <name type="synonym">Taxus wallichiana var. chinensis</name>
    <dbReference type="NCBI Taxonomy" id="29808"/>
    <lineage>
        <taxon>Eukaryota</taxon>
        <taxon>Viridiplantae</taxon>
        <taxon>Streptophyta</taxon>
        <taxon>Embryophyta</taxon>
        <taxon>Tracheophyta</taxon>
        <taxon>Spermatophyta</taxon>
        <taxon>Pinopsida</taxon>
        <taxon>Pinidae</taxon>
        <taxon>Conifers II</taxon>
        <taxon>Cupressales</taxon>
        <taxon>Taxaceae</taxon>
        <taxon>Taxus</taxon>
    </lineage>
</organism>
<dbReference type="GO" id="GO:0030127">
    <property type="term" value="C:COPII vesicle coat"/>
    <property type="evidence" value="ECO:0007669"/>
    <property type="project" value="TreeGrafter"/>
</dbReference>
<dbReference type="Proteomes" id="UP000824469">
    <property type="component" value="Unassembled WGS sequence"/>
</dbReference>
<feature type="non-terminal residue" evidence="2">
    <location>
        <position position="1"/>
    </location>
</feature>
<comment type="caution">
    <text evidence="2">The sequence shown here is derived from an EMBL/GenBank/DDBJ whole genome shotgun (WGS) entry which is preliminary data.</text>
</comment>
<reference evidence="2 3" key="1">
    <citation type="journal article" date="2021" name="Nat. Plants">
        <title>The Taxus genome provides insights into paclitaxel biosynthesis.</title>
        <authorList>
            <person name="Xiong X."/>
            <person name="Gou J."/>
            <person name="Liao Q."/>
            <person name="Li Y."/>
            <person name="Zhou Q."/>
            <person name="Bi G."/>
            <person name="Li C."/>
            <person name="Du R."/>
            <person name="Wang X."/>
            <person name="Sun T."/>
            <person name="Guo L."/>
            <person name="Liang H."/>
            <person name="Lu P."/>
            <person name="Wu Y."/>
            <person name="Zhang Z."/>
            <person name="Ro D.K."/>
            <person name="Shang Y."/>
            <person name="Huang S."/>
            <person name="Yan J."/>
        </authorList>
    </citation>
    <scope>NUCLEOTIDE SEQUENCE [LARGE SCALE GENOMIC DNA]</scope>
    <source>
        <strain evidence="2">Ta-2019</strain>
    </source>
</reference>
<dbReference type="Gene3D" id="3.40.20.10">
    <property type="entry name" value="Severin"/>
    <property type="match status" value="1"/>
</dbReference>